<gene>
    <name evidence="2" type="ORF">UR38_C0008G0034</name>
</gene>
<dbReference type="AlphaFoldDB" id="A0A0F9ZRA5"/>
<evidence type="ECO:0000313" key="3">
    <source>
        <dbReference type="Proteomes" id="UP000033995"/>
    </source>
</evidence>
<organism evidence="2 3">
    <name type="scientific">Candidatus Woesebacteria bacterium GW2011_GWA2_33_28</name>
    <dbReference type="NCBI Taxonomy" id="1618561"/>
    <lineage>
        <taxon>Bacteria</taxon>
        <taxon>Candidatus Woeseibacteriota</taxon>
    </lineage>
</organism>
<accession>A0A0F9ZRA5</accession>
<reference evidence="2 3" key="1">
    <citation type="journal article" date="2015" name="Nature">
        <title>rRNA introns, odd ribosomes, and small enigmatic genomes across a large radiation of phyla.</title>
        <authorList>
            <person name="Brown C.T."/>
            <person name="Hug L.A."/>
            <person name="Thomas B.C."/>
            <person name="Sharon I."/>
            <person name="Castelle C.J."/>
            <person name="Singh A."/>
            <person name="Wilkins M.J."/>
            <person name="Williams K.H."/>
            <person name="Banfield J.F."/>
        </authorList>
    </citation>
    <scope>NUCLEOTIDE SEQUENCE [LARGE SCALE GENOMIC DNA]</scope>
</reference>
<proteinExistence type="predicted"/>
<evidence type="ECO:0000259" key="1">
    <source>
        <dbReference type="Pfam" id="PF18480"/>
    </source>
</evidence>
<comment type="caution">
    <text evidence="2">The sequence shown here is derived from an EMBL/GenBank/DDBJ whole genome shotgun (WGS) entry which is preliminary data.</text>
</comment>
<protein>
    <recommendedName>
        <fullName evidence="1">DUF5615 domain-containing protein</fullName>
    </recommendedName>
</protein>
<feature type="domain" description="DUF5615" evidence="1">
    <location>
        <begin position="10"/>
        <end position="105"/>
    </location>
</feature>
<evidence type="ECO:0000313" key="2">
    <source>
        <dbReference type="EMBL" id="KKP46803.1"/>
    </source>
</evidence>
<dbReference type="Proteomes" id="UP000033995">
    <property type="component" value="Unassembled WGS sequence"/>
</dbReference>
<dbReference type="Pfam" id="PF18480">
    <property type="entry name" value="DUF5615"/>
    <property type="match status" value="1"/>
</dbReference>
<name>A0A0F9ZRA5_9BACT</name>
<sequence>MPTKHHEKYKLLLDEGLSPKNRYKNLNNYFDVKHIKHDLKKGAISDNEVYKCTTNEKRILVTFNIKDFNNLVKLNKPSIIALSVNLTNDQADKKTFKLLKKLKYTESLGHIISISNSQTTIKRLI</sequence>
<dbReference type="EMBL" id="LBOZ01000008">
    <property type="protein sequence ID" value="KKP46803.1"/>
    <property type="molecule type" value="Genomic_DNA"/>
</dbReference>
<dbReference type="InterPro" id="IPR041049">
    <property type="entry name" value="DUF5615"/>
</dbReference>